<dbReference type="EMBL" id="FMCS01000013">
    <property type="protein sequence ID" value="SCF31008.1"/>
    <property type="molecule type" value="Genomic_DNA"/>
</dbReference>
<evidence type="ECO:0000313" key="1">
    <source>
        <dbReference type="EMBL" id="SCF31008.1"/>
    </source>
</evidence>
<evidence type="ECO:0000313" key="2">
    <source>
        <dbReference type="Proteomes" id="UP000199629"/>
    </source>
</evidence>
<accession>A0A1C4ZDH9</accession>
<gene>
    <name evidence="1" type="ORF">GA0070214_113162</name>
</gene>
<reference evidence="2" key="1">
    <citation type="submission" date="2016-06" db="EMBL/GenBank/DDBJ databases">
        <authorList>
            <person name="Varghese N."/>
            <person name="Submissions Spin"/>
        </authorList>
    </citation>
    <scope>NUCLEOTIDE SEQUENCE [LARGE SCALE GENOMIC DNA]</scope>
    <source>
        <strain evidence="2">DSM 45246</strain>
    </source>
</reference>
<sequence>MQVIHQPRVAWDMARVIGGAVLDEELFAWLRHELGTLLGKPAEQALTESRDRVHRTGDARLPVETGLWRVRIEDALRQRPDLGGELAALTAVAVGLLTARRP</sequence>
<dbReference type="RefSeq" id="WP_091269595.1">
    <property type="nucleotide sequence ID" value="NZ_FMCS01000013.1"/>
</dbReference>
<protein>
    <submittedName>
        <fullName evidence="1">Uncharacterized protein</fullName>
    </submittedName>
</protein>
<dbReference type="Proteomes" id="UP000199629">
    <property type="component" value="Unassembled WGS sequence"/>
</dbReference>
<keyword evidence="2" id="KW-1185">Reference proteome</keyword>
<name>A0A1C4ZDH9_9ACTN</name>
<organism evidence="1 2">
    <name type="scientific">Micromonospora chaiyaphumensis</name>
    <dbReference type="NCBI Taxonomy" id="307119"/>
    <lineage>
        <taxon>Bacteria</taxon>
        <taxon>Bacillati</taxon>
        <taxon>Actinomycetota</taxon>
        <taxon>Actinomycetes</taxon>
        <taxon>Micromonosporales</taxon>
        <taxon>Micromonosporaceae</taxon>
        <taxon>Micromonospora</taxon>
    </lineage>
</organism>
<dbReference type="AlphaFoldDB" id="A0A1C4ZDH9"/>
<proteinExistence type="predicted"/>